<feature type="region of interest" description="Disordered" evidence="1">
    <location>
        <begin position="67"/>
        <end position="137"/>
    </location>
</feature>
<dbReference type="AlphaFoldDB" id="A0A161TCP4"/>
<accession>A0A161TCP4</accession>
<name>A0A161TCP4_XYLHT</name>
<sequence>MSTTSNISRHPQALTTSHSSRSFGAAAYHTTSNSLYYQSCAANLSRPASPTAEFASTFTTDMAAAPSLAPSQSMGSSPFMPSAPQTTGPRGQAPFHHPAVARTWSQQPPASASAVPEAPHASAYDTQQQPSATAGPSATLPFLRDFNLVAEAAKRAQMAVVMRDLEGVSLS</sequence>
<organism evidence="2 3">
    <name type="scientific">Xylona heveae (strain CBS 132557 / TC161)</name>
    <dbReference type="NCBI Taxonomy" id="1328760"/>
    <lineage>
        <taxon>Eukaryota</taxon>
        <taxon>Fungi</taxon>
        <taxon>Dikarya</taxon>
        <taxon>Ascomycota</taxon>
        <taxon>Pezizomycotina</taxon>
        <taxon>Xylonomycetes</taxon>
        <taxon>Xylonales</taxon>
        <taxon>Xylonaceae</taxon>
        <taxon>Xylona</taxon>
    </lineage>
</organism>
<dbReference type="OrthoDB" id="4157208at2759"/>
<protein>
    <submittedName>
        <fullName evidence="2">Uncharacterized protein</fullName>
    </submittedName>
</protein>
<evidence type="ECO:0000256" key="1">
    <source>
        <dbReference type="SAM" id="MobiDB-lite"/>
    </source>
</evidence>
<reference evidence="2 3" key="1">
    <citation type="journal article" date="2016" name="Fungal Biol.">
        <title>The genome of Xylona heveae provides a window into fungal endophytism.</title>
        <authorList>
            <person name="Gazis R."/>
            <person name="Kuo A."/>
            <person name="Riley R."/>
            <person name="LaButti K."/>
            <person name="Lipzen A."/>
            <person name="Lin J."/>
            <person name="Amirebrahimi M."/>
            <person name="Hesse C.N."/>
            <person name="Spatafora J.W."/>
            <person name="Henrissat B."/>
            <person name="Hainaut M."/>
            <person name="Grigoriev I.V."/>
            <person name="Hibbett D.S."/>
        </authorList>
    </citation>
    <scope>NUCLEOTIDE SEQUENCE [LARGE SCALE GENOMIC DNA]</scope>
    <source>
        <strain evidence="2 3">TC161</strain>
    </source>
</reference>
<keyword evidence="3" id="KW-1185">Reference proteome</keyword>
<feature type="region of interest" description="Disordered" evidence="1">
    <location>
        <begin position="1"/>
        <end position="20"/>
    </location>
</feature>
<dbReference type="GeneID" id="28896140"/>
<dbReference type="Proteomes" id="UP000076632">
    <property type="component" value="Unassembled WGS sequence"/>
</dbReference>
<dbReference type="RefSeq" id="XP_018189132.1">
    <property type="nucleotide sequence ID" value="XM_018331003.1"/>
</dbReference>
<proteinExistence type="predicted"/>
<evidence type="ECO:0000313" key="3">
    <source>
        <dbReference type="Proteomes" id="UP000076632"/>
    </source>
</evidence>
<dbReference type="EMBL" id="KV407457">
    <property type="protein sequence ID" value="KZF23577.1"/>
    <property type="molecule type" value="Genomic_DNA"/>
</dbReference>
<gene>
    <name evidence="2" type="ORF">L228DRAFT_238128</name>
</gene>
<evidence type="ECO:0000313" key="2">
    <source>
        <dbReference type="EMBL" id="KZF23577.1"/>
    </source>
</evidence>
<feature type="compositionally biased region" description="Low complexity" evidence="1">
    <location>
        <begin position="105"/>
        <end position="123"/>
    </location>
</feature>
<feature type="compositionally biased region" description="Polar residues" evidence="1">
    <location>
        <begin position="124"/>
        <end position="136"/>
    </location>
</feature>
<dbReference type="InParanoid" id="A0A161TCP4"/>